<reference evidence="3 4" key="1">
    <citation type="submission" date="2024-02" db="EMBL/GenBank/DDBJ databases">
        <authorList>
            <person name="Chen Y."/>
            <person name="Shah S."/>
            <person name="Dougan E. K."/>
            <person name="Thang M."/>
            <person name="Chan C."/>
        </authorList>
    </citation>
    <scope>NUCLEOTIDE SEQUENCE [LARGE SCALE GENOMIC DNA]</scope>
</reference>
<dbReference type="PANTHER" id="PTHR43283">
    <property type="entry name" value="BETA-LACTAMASE-RELATED"/>
    <property type="match status" value="1"/>
</dbReference>
<name>A0ABP0JGT1_9DINO</name>
<keyword evidence="1" id="KW-0732">Signal</keyword>
<gene>
    <name evidence="3" type="ORF">SCF082_LOCUS11989</name>
</gene>
<keyword evidence="3" id="KW-0645">Protease</keyword>
<accession>A0ABP0JGT1</accession>
<proteinExistence type="predicted"/>
<evidence type="ECO:0000259" key="2">
    <source>
        <dbReference type="Pfam" id="PF00144"/>
    </source>
</evidence>
<keyword evidence="3" id="KW-0121">Carboxypeptidase</keyword>
<feature type="chain" id="PRO_5047517307" evidence="1">
    <location>
        <begin position="20"/>
        <end position="341"/>
    </location>
</feature>
<dbReference type="Gene3D" id="3.40.710.10">
    <property type="entry name" value="DD-peptidase/beta-lactamase superfamily"/>
    <property type="match status" value="1"/>
</dbReference>
<dbReference type="InterPro" id="IPR012338">
    <property type="entry name" value="Beta-lactam/transpept-like"/>
</dbReference>
<organism evidence="3 4">
    <name type="scientific">Durusdinium trenchii</name>
    <dbReference type="NCBI Taxonomy" id="1381693"/>
    <lineage>
        <taxon>Eukaryota</taxon>
        <taxon>Sar</taxon>
        <taxon>Alveolata</taxon>
        <taxon>Dinophyceae</taxon>
        <taxon>Suessiales</taxon>
        <taxon>Symbiodiniaceae</taxon>
        <taxon>Durusdinium</taxon>
    </lineage>
</organism>
<evidence type="ECO:0000313" key="3">
    <source>
        <dbReference type="EMBL" id="CAK9013576.1"/>
    </source>
</evidence>
<keyword evidence="3" id="KW-0378">Hydrolase</keyword>
<protein>
    <submittedName>
        <fullName evidence="3">D-alanyl-D-alanine carboxypeptidase (DD-carboxypeptidase) (DD-peptidase)</fullName>
    </submittedName>
</protein>
<feature type="domain" description="Beta-lactamase-related" evidence="2">
    <location>
        <begin position="61"/>
        <end position="292"/>
    </location>
</feature>
<keyword evidence="4" id="KW-1185">Reference proteome</keyword>
<dbReference type="SUPFAM" id="SSF56601">
    <property type="entry name" value="beta-lactamase/transpeptidase-like"/>
    <property type="match status" value="1"/>
</dbReference>
<dbReference type="EMBL" id="CAXAMM010007216">
    <property type="protein sequence ID" value="CAK9013576.1"/>
    <property type="molecule type" value="Genomic_DNA"/>
</dbReference>
<dbReference type="Pfam" id="PF00144">
    <property type="entry name" value="Beta-lactamase"/>
    <property type="match status" value="1"/>
</dbReference>
<dbReference type="Proteomes" id="UP001642464">
    <property type="component" value="Unassembled WGS sequence"/>
</dbReference>
<evidence type="ECO:0000256" key="1">
    <source>
        <dbReference type="SAM" id="SignalP"/>
    </source>
</evidence>
<dbReference type="GO" id="GO:0004180">
    <property type="term" value="F:carboxypeptidase activity"/>
    <property type="evidence" value="ECO:0007669"/>
    <property type="project" value="UniProtKB-KW"/>
</dbReference>
<sequence length="341" mass="36461">MHKTLCSLSAVALTPACWAQCDFGAADALAAAIVDDFPLVSGASLRLEDPLLPGPSLERFYGDYDRGTVVPIASATKLLSAIVVMSCVEQDGLDLDAPVATYLPEFGGTKGTMTVRQMFSHTSGLPSNSVFAFDPSITLAQAVTRIALFTPLEATPGTDFCYGQVSMHVAGRVCEVVSGTDWDTLFAERVAMPLGLTDTNYDGLYETTNPLIAGGAESSLEDYSRVIRMLIDGGMYRGERIIEQSSINAMFTDLTAGLPIRCTPASRDTQNYGLGAWVLTRADGSRRVDSPGAFAYTPWVELDDAGNPLLGGVYMIEDGVSSLSDPIDAARLHAVRGRHRR</sequence>
<dbReference type="PANTHER" id="PTHR43283:SF3">
    <property type="entry name" value="BETA-LACTAMASE FAMILY PROTEIN (AFU_ORTHOLOGUE AFUA_5G07500)"/>
    <property type="match status" value="1"/>
</dbReference>
<evidence type="ECO:0000313" key="4">
    <source>
        <dbReference type="Proteomes" id="UP001642464"/>
    </source>
</evidence>
<feature type="signal peptide" evidence="1">
    <location>
        <begin position="1"/>
        <end position="19"/>
    </location>
</feature>
<comment type="caution">
    <text evidence="3">The sequence shown here is derived from an EMBL/GenBank/DDBJ whole genome shotgun (WGS) entry which is preliminary data.</text>
</comment>
<dbReference type="InterPro" id="IPR001466">
    <property type="entry name" value="Beta-lactam-related"/>
</dbReference>
<dbReference type="InterPro" id="IPR050789">
    <property type="entry name" value="Diverse_Enzym_Activities"/>
</dbReference>